<dbReference type="Gene3D" id="2.40.30.200">
    <property type="match status" value="1"/>
</dbReference>
<dbReference type="RefSeq" id="WP_061949607.1">
    <property type="nucleotide sequence ID" value="NZ_LTAO01000034.1"/>
</dbReference>
<organism evidence="1 2">
    <name type="scientific">Alkalihalobacillus trypoxylicola</name>
    <dbReference type="NCBI Taxonomy" id="519424"/>
    <lineage>
        <taxon>Bacteria</taxon>
        <taxon>Bacillati</taxon>
        <taxon>Bacillota</taxon>
        <taxon>Bacilli</taxon>
        <taxon>Bacillales</taxon>
        <taxon>Bacillaceae</taxon>
        <taxon>Alkalihalobacillus</taxon>
    </lineage>
</organism>
<evidence type="ECO:0008006" key="3">
    <source>
        <dbReference type="Google" id="ProtNLM"/>
    </source>
</evidence>
<dbReference type="OrthoDB" id="1907105at2"/>
<dbReference type="AlphaFoldDB" id="A0A161PHB7"/>
<evidence type="ECO:0000313" key="1">
    <source>
        <dbReference type="EMBL" id="KYG28183.1"/>
    </source>
</evidence>
<gene>
    <name evidence="1" type="ORF">AZF04_09785</name>
</gene>
<name>A0A161PHB7_9BACI</name>
<dbReference type="EMBL" id="LTAO01000034">
    <property type="protein sequence ID" value="KYG28183.1"/>
    <property type="molecule type" value="Genomic_DNA"/>
</dbReference>
<protein>
    <recommendedName>
        <fullName evidence="3">Phage tail protein</fullName>
    </recommendedName>
</protein>
<reference evidence="1" key="1">
    <citation type="submission" date="2016-02" db="EMBL/GenBank/DDBJ databases">
        <title>Genome sequence of Bacillus trypoxylicola KCTC 13244(T).</title>
        <authorList>
            <person name="Jeong H."/>
            <person name="Park S.-H."/>
            <person name="Choi S.-K."/>
        </authorList>
    </citation>
    <scope>NUCLEOTIDE SEQUENCE [LARGE SCALE GENOMIC DNA]</scope>
    <source>
        <strain evidence="1">KCTC 13244</strain>
    </source>
</reference>
<comment type="caution">
    <text evidence="1">The sequence shown here is derived from an EMBL/GenBank/DDBJ whole genome shotgun (WGS) entry which is preliminary data.</text>
</comment>
<keyword evidence="2" id="KW-1185">Reference proteome</keyword>
<dbReference type="STRING" id="519424.AZF04_09785"/>
<accession>A0A161PHB7</accession>
<dbReference type="Proteomes" id="UP000075806">
    <property type="component" value="Unassembled WGS sequence"/>
</dbReference>
<evidence type="ECO:0000313" key="2">
    <source>
        <dbReference type="Proteomes" id="UP000075806"/>
    </source>
</evidence>
<proteinExistence type="predicted"/>
<sequence length="235" mass="27092">MSRFGITYDRKHSYRDIGLTVASKKIGNPKKIKRKQRVPHSNKIYDFSSVYGGQEYEERLITLVFNVADYNKVNLAIEKIQALNWLMQSNEKIRLEDDYIPGYYFLAEVEEAPDFDELKYHGTLTVTFTAYPFKISILEEGHDIWDVTNFLLDIFQITQYNVTGRRDITLYNNGASNVHPVIRATAPMQFVTSTANYNVPIGESSSLDFFIPQGVIDFTIVGNGEVSFHWHKELI</sequence>